<keyword evidence="3" id="KW-0808">Transferase</keyword>
<dbReference type="SUPFAM" id="SSF48452">
    <property type="entry name" value="TPR-like"/>
    <property type="match status" value="1"/>
</dbReference>
<dbReference type="SMART" id="SM00028">
    <property type="entry name" value="TPR"/>
    <property type="match status" value="2"/>
</dbReference>
<dbReference type="Proteomes" id="UP000246635">
    <property type="component" value="Unassembled WGS sequence"/>
</dbReference>
<comment type="caution">
    <text evidence="3">The sequence shown here is derived from an EMBL/GenBank/DDBJ whole genome shotgun (WGS) entry which is preliminary data.</text>
</comment>
<organism evidence="3 4">
    <name type="scientific">Paenibacillus cellulosilyticus</name>
    <dbReference type="NCBI Taxonomy" id="375489"/>
    <lineage>
        <taxon>Bacteria</taxon>
        <taxon>Bacillati</taxon>
        <taxon>Bacillota</taxon>
        <taxon>Bacilli</taxon>
        <taxon>Bacillales</taxon>
        <taxon>Paenibacillaceae</taxon>
        <taxon>Paenibacillus</taxon>
    </lineage>
</organism>
<dbReference type="InterPro" id="IPR019734">
    <property type="entry name" value="TPR_rpt"/>
</dbReference>
<feature type="compositionally biased region" description="Basic and acidic residues" evidence="1">
    <location>
        <begin position="369"/>
        <end position="382"/>
    </location>
</feature>
<feature type="region of interest" description="Disordered" evidence="1">
    <location>
        <begin position="362"/>
        <end position="391"/>
    </location>
</feature>
<protein>
    <submittedName>
        <fullName evidence="3">Glycosyl transferase family 2</fullName>
    </submittedName>
</protein>
<dbReference type="InterPro" id="IPR011990">
    <property type="entry name" value="TPR-like_helical_dom_sf"/>
</dbReference>
<sequence>MITISLCMIVKNEEGVLARCLDSVADLVDEINIIDTGSTDATKEIAARYTSRIFDFEWIDDFAAARNFAFEQATCSHIMWLDADDIVLEKDRKAFKKLIAEMPDDIDSIIMEYHLAFDKAGNPAAGARRNRIVRREKGYRWYNPIHEYLDVTEGRVYVSEVAISHERMGDHSVRNMDIFKKKLLHGGEKLEGRNQLYYANELVDQQMYAEAVEQYEQFVQGENETPEDCMYAYSKLAECYHQLNQKQKKMQSLLLALQFTVPRADHCCSIGYSFEERGQYDAAVHWYELALTLPKPKFHMGLLNLVCWTWMPHVQLCICYAKLGELEQAYKHNEKALAYLPDDVNLIDNKLRLEQALGLTTQPQTEDLEQVRDTSESVRPEGPDGGTEEPC</sequence>
<evidence type="ECO:0000256" key="1">
    <source>
        <dbReference type="SAM" id="MobiDB-lite"/>
    </source>
</evidence>
<dbReference type="InterPro" id="IPR029044">
    <property type="entry name" value="Nucleotide-diphossugar_trans"/>
</dbReference>
<gene>
    <name evidence="3" type="ORF">DFQ01_103162</name>
</gene>
<dbReference type="EMBL" id="QGTQ01000003">
    <property type="protein sequence ID" value="PWW06260.1"/>
    <property type="molecule type" value="Genomic_DNA"/>
</dbReference>
<accession>A0A2V2Z5Y8</accession>
<dbReference type="InterPro" id="IPR001173">
    <property type="entry name" value="Glyco_trans_2-like"/>
</dbReference>
<evidence type="ECO:0000313" key="3">
    <source>
        <dbReference type="EMBL" id="PWW06260.1"/>
    </source>
</evidence>
<dbReference type="AlphaFoldDB" id="A0A2V2Z5Y8"/>
<reference evidence="3 4" key="1">
    <citation type="submission" date="2018-05" db="EMBL/GenBank/DDBJ databases">
        <title>Genomic Encyclopedia of Type Strains, Phase III (KMG-III): the genomes of soil and plant-associated and newly described type strains.</title>
        <authorList>
            <person name="Whitman W."/>
        </authorList>
    </citation>
    <scope>NUCLEOTIDE SEQUENCE [LARGE SCALE GENOMIC DNA]</scope>
    <source>
        <strain evidence="3 4">CECT 5696</strain>
    </source>
</reference>
<evidence type="ECO:0000313" key="4">
    <source>
        <dbReference type="Proteomes" id="UP000246635"/>
    </source>
</evidence>
<evidence type="ECO:0000259" key="2">
    <source>
        <dbReference type="Pfam" id="PF00535"/>
    </source>
</evidence>
<proteinExistence type="predicted"/>
<dbReference type="Gene3D" id="1.25.40.10">
    <property type="entry name" value="Tetratricopeptide repeat domain"/>
    <property type="match status" value="2"/>
</dbReference>
<dbReference type="PANTHER" id="PTHR43630">
    <property type="entry name" value="POLY-BETA-1,6-N-ACETYL-D-GLUCOSAMINE SYNTHASE"/>
    <property type="match status" value="1"/>
</dbReference>
<dbReference type="PANTHER" id="PTHR43630:SF2">
    <property type="entry name" value="GLYCOSYLTRANSFERASE"/>
    <property type="match status" value="1"/>
</dbReference>
<keyword evidence="4" id="KW-1185">Reference proteome</keyword>
<dbReference type="RefSeq" id="WP_110042950.1">
    <property type="nucleotide sequence ID" value="NZ_CP054609.1"/>
</dbReference>
<feature type="domain" description="Glycosyltransferase 2-like" evidence="2">
    <location>
        <begin position="5"/>
        <end position="123"/>
    </location>
</feature>
<dbReference type="SUPFAM" id="SSF53448">
    <property type="entry name" value="Nucleotide-diphospho-sugar transferases"/>
    <property type="match status" value="1"/>
</dbReference>
<dbReference type="GO" id="GO:0016740">
    <property type="term" value="F:transferase activity"/>
    <property type="evidence" value="ECO:0007669"/>
    <property type="project" value="UniProtKB-KW"/>
</dbReference>
<dbReference type="CDD" id="cd02511">
    <property type="entry name" value="Beta4Glucosyltransferase"/>
    <property type="match status" value="1"/>
</dbReference>
<dbReference type="Pfam" id="PF00535">
    <property type="entry name" value="Glycos_transf_2"/>
    <property type="match status" value="1"/>
</dbReference>
<dbReference type="Gene3D" id="3.90.550.10">
    <property type="entry name" value="Spore Coat Polysaccharide Biosynthesis Protein SpsA, Chain A"/>
    <property type="match status" value="1"/>
</dbReference>
<name>A0A2V2Z5Y8_9BACL</name>
<dbReference type="OrthoDB" id="9815923at2"/>